<proteinExistence type="predicted"/>
<feature type="transmembrane region" description="Helical" evidence="6">
    <location>
        <begin position="206"/>
        <end position="227"/>
    </location>
</feature>
<dbReference type="EMBL" id="CP137307">
    <property type="protein sequence ID" value="WQF80613.1"/>
    <property type="molecule type" value="Genomic_DNA"/>
</dbReference>
<evidence type="ECO:0000256" key="7">
    <source>
        <dbReference type="SAM" id="SignalP"/>
    </source>
</evidence>
<keyword evidence="7" id="KW-0732">Signal</keyword>
<comment type="subcellular location">
    <subcellularLocation>
        <location evidence="1">Membrane</location>
        <topology evidence="1">Multi-pass membrane protein</topology>
    </subcellularLocation>
</comment>
<dbReference type="InterPro" id="IPR051380">
    <property type="entry name" value="pH-response_reg_palI/RIM9"/>
</dbReference>
<evidence type="ECO:0000256" key="4">
    <source>
        <dbReference type="ARBA" id="ARBA00023136"/>
    </source>
</evidence>
<dbReference type="PANTHER" id="PTHR28013">
    <property type="entry name" value="PROTEIN DCV1-RELATED"/>
    <property type="match status" value="1"/>
</dbReference>
<evidence type="ECO:0000313" key="8">
    <source>
        <dbReference type="EMBL" id="WQF80613.1"/>
    </source>
</evidence>
<feature type="transmembrane region" description="Helical" evidence="6">
    <location>
        <begin position="148"/>
        <end position="168"/>
    </location>
</feature>
<dbReference type="PANTHER" id="PTHR28013:SF3">
    <property type="entry name" value="PROTEIN DCV1-RELATED"/>
    <property type="match status" value="1"/>
</dbReference>
<feature type="chain" id="PRO_5043825297" description="SUR7 protein" evidence="7">
    <location>
        <begin position="29"/>
        <end position="260"/>
    </location>
</feature>
<dbReference type="GO" id="GO:0005886">
    <property type="term" value="C:plasma membrane"/>
    <property type="evidence" value="ECO:0007669"/>
    <property type="project" value="InterPro"/>
</dbReference>
<dbReference type="GO" id="GO:0035838">
    <property type="term" value="C:growing cell tip"/>
    <property type="evidence" value="ECO:0007669"/>
    <property type="project" value="TreeGrafter"/>
</dbReference>
<feature type="transmembrane region" description="Helical" evidence="6">
    <location>
        <begin position="110"/>
        <end position="136"/>
    </location>
</feature>
<name>A0AAX4IB64_9PEZI</name>
<accession>A0AAX4IB64</accession>
<evidence type="ECO:0000256" key="1">
    <source>
        <dbReference type="ARBA" id="ARBA00004141"/>
    </source>
</evidence>
<feature type="signal peptide" evidence="7">
    <location>
        <begin position="1"/>
        <end position="28"/>
    </location>
</feature>
<dbReference type="AlphaFoldDB" id="A0AAX4IB64"/>
<dbReference type="RefSeq" id="XP_062777837.1">
    <property type="nucleotide sequence ID" value="XM_062921786.1"/>
</dbReference>
<evidence type="ECO:0000256" key="5">
    <source>
        <dbReference type="SAM" id="MobiDB-lite"/>
    </source>
</evidence>
<dbReference type="GeneID" id="87942130"/>
<evidence type="ECO:0000256" key="3">
    <source>
        <dbReference type="ARBA" id="ARBA00022989"/>
    </source>
</evidence>
<dbReference type="KEGG" id="cdet:87942130"/>
<keyword evidence="4 6" id="KW-0472">Membrane</keyword>
<keyword evidence="3 6" id="KW-1133">Transmembrane helix</keyword>
<feature type="compositionally biased region" description="Basic and acidic residues" evidence="5">
    <location>
        <begin position="242"/>
        <end position="253"/>
    </location>
</feature>
<gene>
    <name evidence="8" type="ORF">CDEST_05627</name>
</gene>
<dbReference type="GO" id="GO:0032153">
    <property type="term" value="C:cell division site"/>
    <property type="evidence" value="ECO:0007669"/>
    <property type="project" value="TreeGrafter"/>
</dbReference>
<keyword evidence="2 6" id="KW-0812">Transmembrane</keyword>
<dbReference type="InterPro" id="IPR009571">
    <property type="entry name" value="SUR7/Rim9-like_fungi"/>
</dbReference>
<keyword evidence="9" id="KW-1185">Reference proteome</keyword>
<evidence type="ECO:0000256" key="6">
    <source>
        <dbReference type="SAM" id="Phobius"/>
    </source>
</evidence>
<protein>
    <recommendedName>
        <fullName evidence="10">SUR7 protein</fullName>
    </recommendedName>
</protein>
<dbReference type="Proteomes" id="UP001322277">
    <property type="component" value="Chromosome 3"/>
</dbReference>
<evidence type="ECO:0008006" key="10">
    <source>
        <dbReference type="Google" id="ProtNLM"/>
    </source>
</evidence>
<evidence type="ECO:0000256" key="2">
    <source>
        <dbReference type="ARBA" id="ARBA00022692"/>
    </source>
</evidence>
<dbReference type="Pfam" id="PF06687">
    <property type="entry name" value="SUR7"/>
    <property type="match status" value="1"/>
</dbReference>
<evidence type="ECO:0000313" key="9">
    <source>
        <dbReference type="Proteomes" id="UP001322277"/>
    </source>
</evidence>
<reference evidence="9" key="1">
    <citation type="journal article" date="2023" name="bioRxiv">
        <title>Complete genome of the Medicago anthracnose fungus, Colletotrichum destructivum, reveals a mini-chromosome-like region within a core chromosome.</title>
        <authorList>
            <person name="Lapalu N."/>
            <person name="Simon A."/>
            <person name="Lu A."/>
            <person name="Plaumann P.-L."/>
            <person name="Amselem J."/>
            <person name="Pigne S."/>
            <person name="Auger A."/>
            <person name="Koch C."/>
            <person name="Dallery J.-F."/>
            <person name="O'Connell R.J."/>
        </authorList>
    </citation>
    <scope>NUCLEOTIDE SEQUENCE [LARGE SCALE GENOMIC DNA]</scope>
    <source>
        <strain evidence="9">CBS 520.97</strain>
    </source>
</reference>
<sequence length="260" mass="28389">MVAARMLLGLGFVLLLASFSLLIVTCLSTPDTSLPIFTLEAGRRSNGAYTPDIRLDFGLWGYCQSTSTAWRTHREGCIQRTTRGYDLSSSVGSIVETFPSSMSRNKLRDLTLGFILPAFAATTAGLAIIATAVAFFRPKRIASFAGMIFSALSFIFTVAAVGCVFSCFENIRKKTPDVGSIWTAPYNSSTRVRNRYLLSTKYGACAFTLAAACVTLLVTTVVMSLAWKTSERQNRPSWNEAEVEKNRVSHSEGRPSGTTR</sequence>
<feature type="region of interest" description="Disordered" evidence="5">
    <location>
        <begin position="236"/>
        <end position="260"/>
    </location>
</feature>
<organism evidence="8 9">
    <name type="scientific">Colletotrichum destructivum</name>
    <dbReference type="NCBI Taxonomy" id="34406"/>
    <lineage>
        <taxon>Eukaryota</taxon>
        <taxon>Fungi</taxon>
        <taxon>Dikarya</taxon>
        <taxon>Ascomycota</taxon>
        <taxon>Pezizomycotina</taxon>
        <taxon>Sordariomycetes</taxon>
        <taxon>Hypocreomycetidae</taxon>
        <taxon>Glomerellales</taxon>
        <taxon>Glomerellaceae</taxon>
        <taxon>Colletotrichum</taxon>
        <taxon>Colletotrichum destructivum species complex</taxon>
    </lineage>
</organism>